<dbReference type="GO" id="GO:0005524">
    <property type="term" value="F:ATP binding"/>
    <property type="evidence" value="ECO:0007669"/>
    <property type="project" value="UniProtKB-KW"/>
</dbReference>
<evidence type="ECO:0000256" key="1">
    <source>
        <dbReference type="ARBA" id="ARBA00012513"/>
    </source>
</evidence>
<name>A0AAV5TRQ3_9BILA</name>
<evidence type="ECO:0000256" key="4">
    <source>
        <dbReference type="ARBA" id="ARBA00022741"/>
    </source>
</evidence>
<evidence type="ECO:0000256" key="6">
    <source>
        <dbReference type="ARBA" id="ARBA00022840"/>
    </source>
</evidence>
<dbReference type="InterPro" id="IPR008271">
    <property type="entry name" value="Ser/Thr_kinase_AS"/>
</dbReference>
<dbReference type="FunFam" id="3.30.200.20:FF:000358">
    <property type="entry name" value="Tau tubulin kinase 2b"/>
    <property type="match status" value="1"/>
</dbReference>
<feature type="compositionally biased region" description="Basic and acidic residues" evidence="8">
    <location>
        <begin position="392"/>
        <end position="425"/>
    </location>
</feature>
<keyword evidence="4" id="KW-0547">Nucleotide-binding</keyword>
<dbReference type="PROSITE" id="PS00108">
    <property type="entry name" value="PROTEIN_KINASE_ST"/>
    <property type="match status" value="1"/>
</dbReference>
<proteinExistence type="inferred from homology"/>
<dbReference type="SUPFAM" id="SSF56112">
    <property type="entry name" value="Protein kinase-like (PK-like)"/>
    <property type="match status" value="1"/>
</dbReference>
<evidence type="ECO:0000256" key="2">
    <source>
        <dbReference type="ARBA" id="ARBA00022527"/>
    </source>
</evidence>
<evidence type="ECO:0000313" key="10">
    <source>
        <dbReference type="EMBL" id="GMS97139.1"/>
    </source>
</evidence>
<evidence type="ECO:0000256" key="7">
    <source>
        <dbReference type="ARBA" id="ARBA00061588"/>
    </source>
</evidence>
<dbReference type="PANTHER" id="PTHR11909">
    <property type="entry name" value="CASEIN KINASE-RELATED"/>
    <property type="match status" value="1"/>
</dbReference>
<dbReference type="SMART" id="SM00220">
    <property type="entry name" value="S_TKc"/>
    <property type="match status" value="1"/>
</dbReference>
<dbReference type="Pfam" id="PF00069">
    <property type="entry name" value="Pkinase"/>
    <property type="match status" value="1"/>
</dbReference>
<comment type="caution">
    <text evidence="10">The sequence shown here is derived from an EMBL/GenBank/DDBJ whole genome shotgun (WGS) entry which is preliminary data.</text>
</comment>
<evidence type="ECO:0000259" key="9">
    <source>
        <dbReference type="PROSITE" id="PS50011"/>
    </source>
</evidence>
<dbReference type="GO" id="GO:0004674">
    <property type="term" value="F:protein serine/threonine kinase activity"/>
    <property type="evidence" value="ECO:0007669"/>
    <property type="project" value="UniProtKB-KW"/>
</dbReference>
<evidence type="ECO:0000256" key="5">
    <source>
        <dbReference type="ARBA" id="ARBA00022777"/>
    </source>
</evidence>
<protein>
    <recommendedName>
        <fullName evidence="1">non-specific serine/threonine protein kinase</fullName>
        <ecNumber evidence="1">2.7.11.1</ecNumber>
    </recommendedName>
</protein>
<keyword evidence="11" id="KW-1185">Reference proteome</keyword>
<dbReference type="InterPro" id="IPR050235">
    <property type="entry name" value="CK1_Ser-Thr_kinase"/>
</dbReference>
<gene>
    <name evidence="10" type="ORF">PENTCL1PPCAC_19314</name>
</gene>
<dbReference type="GO" id="GO:0015630">
    <property type="term" value="C:microtubule cytoskeleton"/>
    <property type="evidence" value="ECO:0007669"/>
    <property type="project" value="UniProtKB-ARBA"/>
</dbReference>
<evidence type="ECO:0000313" key="11">
    <source>
        <dbReference type="Proteomes" id="UP001432027"/>
    </source>
</evidence>
<dbReference type="EC" id="2.7.11.1" evidence="1"/>
<dbReference type="AlphaFoldDB" id="A0AAV5TRQ3"/>
<dbReference type="PROSITE" id="PS50011">
    <property type="entry name" value="PROTEIN_KINASE_DOM"/>
    <property type="match status" value="1"/>
</dbReference>
<keyword evidence="5" id="KW-0418">Kinase</keyword>
<dbReference type="Gene3D" id="1.10.510.10">
    <property type="entry name" value="Transferase(Phosphotransferase) domain 1"/>
    <property type="match status" value="1"/>
</dbReference>
<comment type="similarity">
    <text evidence="7">Belongs to the protein kinase superfamily. CK1 Ser/Thr protein kinase family.</text>
</comment>
<reference evidence="10" key="1">
    <citation type="submission" date="2023-10" db="EMBL/GenBank/DDBJ databases">
        <title>Genome assembly of Pristionchus species.</title>
        <authorList>
            <person name="Yoshida K."/>
            <person name="Sommer R.J."/>
        </authorList>
    </citation>
    <scope>NUCLEOTIDE SEQUENCE</scope>
    <source>
        <strain evidence="10">RS0144</strain>
    </source>
</reference>
<dbReference type="FunFam" id="1.10.510.10:FF:000883">
    <property type="entry name" value="Tau TuBulin Kinase"/>
    <property type="match status" value="1"/>
</dbReference>
<accession>A0AAV5TRQ3</accession>
<feature type="region of interest" description="Disordered" evidence="8">
    <location>
        <begin position="390"/>
        <end position="425"/>
    </location>
</feature>
<evidence type="ECO:0000256" key="3">
    <source>
        <dbReference type="ARBA" id="ARBA00022679"/>
    </source>
</evidence>
<keyword evidence="3" id="KW-0808">Transferase</keyword>
<keyword evidence="2" id="KW-0723">Serine/threonine-protein kinase</keyword>
<sequence>LLLVHKRPSPSLFPHFYSSPFPTSPLPYPLPPYRNSPRAAMTEETAKEKEDRIQGYVTFNAGRRFGDWTIEKKLDEGGFGKVYLVRRKDGQTAALKAEPNEVEGGSAIKLEKNVLRDLNNKGEVPHVPVLYHAAKHRNFCYMVMTLLGDNFKALRNQQPQKNGYSTFTVSTWIRLAVQALYGLKIVHDHGFLHRDIKPNNFLMGHPTDPERARIVYLLDFGLSRSYAFKLANGKWVARLARPTAEFRGTVRYCSPNVHNEIEQGRRDDIWSMFFVLIEMHCGLPWQTINSKEKIEWIKCQMKDEHLTQNFPRELRGVIPALRKLDCYQRPDYHAIYQSMLAVMKRYKVQNDELFDWEKKPGFKVVKPSKPPAWFNAGDFFKSDPLGINSLTEESKKHHDDGKTEVDGKTKDTEKKTRENNTRTTD</sequence>
<keyword evidence="6" id="KW-0067">ATP-binding</keyword>
<dbReference type="Proteomes" id="UP001432027">
    <property type="component" value="Unassembled WGS sequence"/>
</dbReference>
<feature type="domain" description="Protein kinase" evidence="9">
    <location>
        <begin position="68"/>
        <end position="342"/>
    </location>
</feature>
<dbReference type="EMBL" id="BTSX01000004">
    <property type="protein sequence ID" value="GMS97139.1"/>
    <property type="molecule type" value="Genomic_DNA"/>
</dbReference>
<dbReference type="InterPro" id="IPR011009">
    <property type="entry name" value="Kinase-like_dom_sf"/>
</dbReference>
<evidence type="ECO:0000256" key="8">
    <source>
        <dbReference type="SAM" id="MobiDB-lite"/>
    </source>
</evidence>
<dbReference type="InterPro" id="IPR000719">
    <property type="entry name" value="Prot_kinase_dom"/>
</dbReference>
<feature type="non-terminal residue" evidence="10">
    <location>
        <position position="1"/>
    </location>
</feature>
<organism evidence="10 11">
    <name type="scientific">Pristionchus entomophagus</name>
    <dbReference type="NCBI Taxonomy" id="358040"/>
    <lineage>
        <taxon>Eukaryota</taxon>
        <taxon>Metazoa</taxon>
        <taxon>Ecdysozoa</taxon>
        <taxon>Nematoda</taxon>
        <taxon>Chromadorea</taxon>
        <taxon>Rhabditida</taxon>
        <taxon>Rhabditina</taxon>
        <taxon>Diplogasteromorpha</taxon>
        <taxon>Diplogasteroidea</taxon>
        <taxon>Neodiplogasteridae</taxon>
        <taxon>Pristionchus</taxon>
    </lineage>
</organism>